<dbReference type="AlphaFoldDB" id="A0A973A8H0"/>
<dbReference type="InterPro" id="IPR036779">
    <property type="entry name" value="LysM_dom_sf"/>
</dbReference>
<dbReference type="PANTHER" id="PTHR21666:SF263">
    <property type="entry name" value="MUREIN HYDROLASE ACTIVATOR NLPD"/>
    <property type="match status" value="1"/>
</dbReference>
<evidence type="ECO:0000313" key="4">
    <source>
        <dbReference type="Proteomes" id="UP000754644"/>
    </source>
</evidence>
<dbReference type="InterPro" id="IPR016047">
    <property type="entry name" value="M23ase_b-sheet_dom"/>
</dbReference>
<dbReference type="CDD" id="cd00118">
    <property type="entry name" value="LysM"/>
    <property type="match status" value="1"/>
</dbReference>
<dbReference type="CDD" id="cd12797">
    <property type="entry name" value="M23_peptidase"/>
    <property type="match status" value="1"/>
</dbReference>
<dbReference type="PANTHER" id="PTHR21666">
    <property type="entry name" value="PEPTIDASE-RELATED"/>
    <property type="match status" value="1"/>
</dbReference>
<sequence>MIGIAAEPQSIRVSALRQISLAVLLLVALTGCTNAGNYAPVFGSGSIDRQTTKTHIVQSGETLYAIAFRYGVDYQGLAKANRIAPPYVIFVNQKIRLTAIPDPVKAATKQQKVRSAPAAKPQPVTATRPQNSTISWRWPIKGEVINVFSLKDRVNKGIDIRGKLGDKVRAAADGVVVYAGGGLRGYGKLVIVKHSDSFLSAYGYNREIQVKEGDRVKGGQVVAEVGSSSAKQEMLHFEIRRNGKPENPLLYLPR</sequence>
<organism evidence="3 4">
    <name type="scientific">SAR86 cluster bacterium</name>
    <dbReference type="NCBI Taxonomy" id="2030880"/>
    <lineage>
        <taxon>Bacteria</taxon>
        <taxon>Pseudomonadati</taxon>
        <taxon>Pseudomonadota</taxon>
        <taxon>Gammaproteobacteria</taxon>
        <taxon>SAR86 cluster</taxon>
    </lineage>
</organism>
<feature type="domain" description="LysM" evidence="2">
    <location>
        <begin position="53"/>
        <end position="97"/>
    </location>
</feature>
<dbReference type="Pfam" id="PF01551">
    <property type="entry name" value="Peptidase_M23"/>
    <property type="match status" value="1"/>
</dbReference>
<proteinExistence type="inferred from homology"/>
<dbReference type="Pfam" id="PF01476">
    <property type="entry name" value="LysM"/>
    <property type="match status" value="1"/>
</dbReference>
<dbReference type="SMART" id="SM00257">
    <property type="entry name" value="LysM"/>
    <property type="match status" value="1"/>
</dbReference>
<dbReference type="InterPro" id="IPR050570">
    <property type="entry name" value="Cell_wall_metabolism_enzyme"/>
</dbReference>
<dbReference type="GO" id="GO:0004222">
    <property type="term" value="F:metalloendopeptidase activity"/>
    <property type="evidence" value="ECO:0007669"/>
    <property type="project" value="TreeGrafter"/>
</dbReference>
<evidence type="ECO:0000313" key="3">
    <source>
        <dbReference type="EMBL" id="NQV65774.1"/>
    </source>
</evidence>
<dbReference type="SUPFAM" id="SSF51261">
    <property type="entry name" value="Duplicated hybrid motif"/>
    <property type="match status" value="1"/>
</dbReference>
<protein>
    <submittedName>
        <fullName evidence="3">Peptidoglycan DD-metalloendopeptidase family protein</fullName>
    </submittedName>
</protein>
<name>A0A973A8H0_9GAMM</name>
<comment type="similarity">
    <text evidence="1">Belongs to the E.coli NlpD/Haemophilus LppB family.</text>
</comment>
<dbReference type="Proteomes" id="UP000754644">
    <property type="component" value="Unassembled WGS sequence"/>
</dbReference>
<evidence type="ECO:0000256" key="1">
    <source>
        <dbReference type="ARBA" id="ARBA00038420"/>
    </source>
</evidence>
<accession>A0A973A8H0</accession>
<comment type="caution">
    <text evidence="3">The sequence shown here is derived from an EMBL/GenBank/DDBJ whole genome shotgun (WGS) entry which is preliminary data.</text>
</comment>
<dbReference type="GO" id="GO:0032153">
    <property type="term" value="C:cell division site"/>
    <property type="evidence" value="ECO:0007669"/>
    <property type="project" value="TreeGrafter"/>
</dbReference>
<dbReference type="Gene3D" id="2.70.70.10">
    <property type="entry name" value="Glucose Permease (Domain IIA)"/>
    <property type="match status" value="1"/>
</dbReference>
<gene>
    <name evidence="3" type="ORF">HQ497_10460</name>
</gene>
<reference evidence="3" key="1">
    <citation type="submission" date="2020-05" db="EMBL/GenBank/DDBJ databases">
        <title>Sulfur intermediates as new biogeochemical hubs in an aquatic model microbial ecosystem.</title>
        <authorList>
            <person name="Vigneron A."/>
        </authorList>
    </citation>
    <scope>NUCLEOTIDE SEQUENCE</scope>
    <source>
        <strain evidence="3">Bin.250</strain>
    </source>
</reference>
<dbReference type="GO" id="GO:0009279">
    <property type="term" value="C:cell outer membrane"/>
    <property type="evidence" value="ECO:0007669"/>
    <property type="project" value="TreeGrafter"/>
</dbReference>
<evidence type="ECO:0000259" key="2">
    <source>
        <dbReference type="PROSITE" id="PS51782"/>
    </source>
</evidence>
<dbReference type="PROSITE" id="PS51782">
    <property type="entry name" value="LYSM"/>
    <property type="match status" value="1"/>
</dbReference>
<dbReference type="EMBL" id="JABMOJ010000393">
    <property type="protein sequence ID" value="NQV65774.1"/>
    <property type="molecule type" value="Genomic_DNA"/>
</dbReference>
<dbReference type="InterPro" id="IPR018392">
    <property type="entry name" value="LysM"/>
</dbReference>
<dbReference type="InterPro" id="IPR011055">
    <property type="entry name" value="Dup_hybrid_motif"/>
</dbReference>
<dbReference type="Gene3D" id="3.10.350.10">
    <property type="entry name" value="LysM domain"/>
    <property type="match status" value="1"/>
</dbReference>